<protein>
    <submittedName>
        <fullName evidence="2">Uncharacterized protein</fullName>
    </submittedName>
</protein>
<name>A0A4Y9XW36_9AGAM</name>
<feature type="region of interest" description="Disordered" evidence="1">
    <location>
        <begin position="206"/>
        <end position="388"/>
    </location>
</feature>
<sequence length="440" mass="47224">MSHTTTSTSSYTLLKYSRSYPSASGMSQAAPKDMEWQHFANPVIQLVLDVTKNTDTTLASVRLRIIWNMELAQDPADASQRDVIFEDLDLLAFSECVNDPRHQVVNMQGSPLKAVYRDSIVGIRYLHPRHSTTPVNHLSYRRFQINFASSADAEQFIDIIRPVCPCKLNGPPPPALARNATMNPGAISTRPPLSISSSFLASSIQTPSAPVRRTTAHPSTLTTPQTQMPAYIKPADKTTPSSSSGLSICTSGSSARLSSVLPDSSSRPSSAVDDSVRDSGLPTPVSATTGTGAYTQQHTPDTGSGSSFAQDRPPAAVRRNSARDISSLMHGTGEGSSYLPSSSPPSSAAAQQGTMLPPPVPTPRKRLEEPRPPLAGSRPAESAETTRSAFVASLRESTDLCDLSRSELEGLVNHVIREPGFGKLLETLDSLWVVKGFLSR</sequence>
<dbReference type="Proteomes" id="UP000298327">
    <property type="component" value="Unassembled WGS sequence"/>
</dbReference>
<dbReference type="OrthoDB" id="3364736at2759"/>
<dbReference type="AlphaFoldDB" id="A0A4Y9XW36"/>
<dbReference type="EMBL" id="SEOQ01001081">
    <property type="protein sequence ID" value="TFY53978.1"/>
    <property type="molecule type" value="Genomic_DNA"/>
</dbReference>
<feature type="compositionally biased region" description="Polar residues" evidence="1">
    <location>
        <begin position="285"/>
        <end position="309"/>
    </location>
</feature>
<comment type="caution">
    <text evidence="2">The sequence shown here is derived from an EMBL/GenBank/DDBJ whole genome shotgun (WGS) entry which is preliminary data.</text>
</comment>
<dbReference type="Pfam" id="PF03525">
    <property type="entry name" value="Meiotic_rec114"/>
    <property type="match status" value="1"/>
</dbReference>
<keyword evidence="3" id="KW-1185">Reference proteome</keyword>
<evidence type="ECO:0000313" key="2">
    <source>
        <dbReference type="EMBL" id="TFY53978.1"/>
    </source>
</evidence>
<evidence type="ECO:0000313" key="3">
    <source>
        <dbReference type="Proteomes" id="UP000298327"/>
    </source>
</evidence>
<proteinExistence type="predicted"/>
<feature type="compositionally biased region" description="Polar residues" evidence="1">
    <location>
        <begin position="216"/>
        <end position="228"/>
    </location>
</feature>
<accession>A0A4Y9XW36</accession>
<dbReference type="GO" id="GO:0007131">
    <property type="term" value="P:reciprocal meiotic recombination"/>
    <property type="evidence" value="ECO:0007669"/>
    <property type="project" value="InterPro"/>
</dbReference>
<feature type="compositionally biased region" description="Low complexity" evidence="1">
    <location>
        <begin position="241"/>
        <end position="273"/>
    </location>
</feature>
<evidence type="ECO:0000256" key="1">
    <source>
        <dbReference type="SAM" id="MobiDB-lite"/>
    </source>
</evidence>
<reference evidence="2 3" key="1">
    <citation type="submission" date="2019-02" db="EMBL/GenBank/DDBJ databases">
        <title>Genome sequencing of the rare red list fungi Dentipellis fragilis.</title>
        <authorList>
            <person name="Buettner E."/>
            <person name="Kellner H."/>
        </authorList>
    </citation>
    <scope>NUCLEOTIDE SEQUENCE [LARGE SCALE GENOMIC DNA]</scope>
    <source>
        <strain evidence="2 3">DSM 105465</strain>
    </source>
</reference>
<feature type="compositionally biased region" description="Low complexity" evidence="1">
    <location>
        <begin position="336"/>
        <end position="350"/>
    </location>
</feature>
<dbReference type="InterPro" id="IPR004354">
    <property type="entry name" value="Meiotic_Rec114"/>
</dbReference>
<organism evidence="2 3">
    <name type="scientific">Dentipellis fragilis</name>
    <dbReference type="NCBI Taxonomy" id="205917"/>
    <lineage>
        <taxon>Eukaryota</taxon>
        <taxon>Fungi</taxon>
        <taxon>Dikarya</taxon>
        <taxon>Basidiomycota</taxon>
        <taxon>Agaricomycotina</taxon>
        <taxon>Agaricomycetes</taxon>
        <taxon>Russulales</taxon>
        <taxon>Hericiaceae</taxon>
        <taxon>Dentipellis</taxon>
    </lineage>
</organism>
<gene>
    <name evidence="2" type="ORF">EVG20_g9892</name>
</gene>